<dbReference type="PIRSF" id="PIRSF016557">
    <property type="entry name" value="Caps_synth_CpsB"/>
    <property type="match status" value="1"/>
</dbReference>
<evidence type="ECO:0000256" key="3">
    <source>
        <dbReference type="ARBA" id="ARBA00022801"/>
    </source>
</evidence>
<dbReference type="Proteomes" id="UP000822142">
    <property type="component" value="Unassembled WGS sequence"/>
</dbReference>
<protein>
    <recommendedName>
        <fullName evidence="2">protein-tyrosine-phosphatase</fullName>
        <ecNumber evidence="2">3.1.3.48</ecNumber>
    </recommendedName>
</protein>
<dbReference type="InterPro" id="IPR016195">
    <property type="entry name" value="Pol/histidinol_Pase-like"/>
</dbReference>
<evidence type="ECO:0000256" key="2">
    <source>
        <dbReference type="ARBA" id="ARBA00013064"/>
    </source>
</evidence>
<gene>
    <name evidence="6" type="ORF">G5A70_11815</name>
</gene>
<dbReference type="Gene3D" id="3.20.20.140">
    <property type="entry name" value="Metal-dependent hydrolases"/>
    <property type="match status" value="1"/>
</dbReference>
<comment type="catalytic activity">
    <reaction evidence="5">
        <text>O-phospho-L-tyrosyl-[protein] + H2O = L-tyrosyl-[protein] + phosphate</text>
        <dbReference type="Rhea" id="RHEA:10684"/>
        <dbReference type="Rhea" id="RHEA-COMP:10136"/>
        <dbReference type="Rhea" id="RHEA-COMP:20101"/>
        <dbReference type="ChEBI" id="CHEBI:15377"/>
        <dbReference type="ChEBI" id="CHEBI:43474"/>
        <dbReference type="ChEBI" id="CHEBI:46858"/>
        <dbReference type="ChEBI" id="CHEBI:61978"/>
        <dbReference type="EC" id="3.1.3.48"/>
    </reaction>
</comment>
<accession>A0ABX2ICP6</accession>
<sequence length="251" mass="29342">MKKIDIHSHILPGFDDGSSSEAESLRMLKMAAKQGVEAVIATPHYSAEYCHNSPETIRRACAELEARVREKINPAFRIYPGQEIMYTLDILEKLERGEILTLAGTSYVLVEFMPWVPYSDLYRCVRTLMTQHYRPVIAHIERYGALREKGRVEELTEIGALMQMNYRRIGGKWYEETTRWCRKMLKDEKIHFLATDMHNTKARKPSTQGAEVWMAKHLDSIYMKKLCYKNALKLIKQNTQRRENDKYGKYA</sequence>
<evidence type="ECO:0000256" key="5">
    <source>
        <dbReference type="ARBA" id="ARBA00051722"/>
    </source>
</evidence>
<proteinExistence type="inferred from homology"/>
<dbReference type="RefSeq" id="WP_173749839.1">
    <property type="nucleotide sequence ID" value="NZ_JAAITA010000017.1"/>
</dbReference>
<dbReference type="Pfam" id="PF19567">
    <property type="entry name" value="CpsB_CapC"/>
    <property type="match status" value="1"/>
</dbReference>
<dbReference type="PANTHER" id="PTHR39181:SF1">
    <property type="entry name" value="TYROSINE-PROTEIN PHOSPHATASE YWQE"/>
    <property type="match status" value="1"/>
</dbReference>
<keyword evidence="7" id="KW-1185">Reference proteome</keyword>
<comment type="similarity">
    <text evidence="1">Belongs to the metallo-dependent hydrolases superfamily. CpsB/CapC family.</text>
</comment>
<keyword evidence="4" id="KW-0904">Protein phosphatase</keyword>
<dbReference type="EMBL" id="JAAITA010000017">
    <property type="protein sequence ID" value="NSJ86841.1"/>
    <property type="molecule type" value="Genomic_DNA"/>
</dbReference>
<dbReference type="SUPFAM" id="SSF89550">
    <property type="entry name" value="PHP domain-like"/>
    <property type="match status" value="1"/>
</dbReference>
<organism evidence="6 7">
    <name type="scientific">Blautia hansenii</name>
    <name type="common">Ruminococcus hansenii</name>
    <dbReference type="NCBI Taxonomy" id="1322"/>
    <lineage>
        <taxon>Bacteria</taxon>
        <taxon>Bacillati</taxon>
        <taxon>Bacillota</taxon>
        <taxon>Clostridia</taxon>
        <taxon>Lachnospirales</taxon>
        <taxon>Lachnospiraceae</taxon>
        <taxon>Blautia</taxon>
    </lineage>
</organism>
<evidence type="ECO:0000313" key="7">
    <source>
        <dbReference type="Proteomes" id="UP000822142"/>
    </source>
</evidence>
<comment type="caution">
    <text evidence="6">The sequence shown here is derived from an EMBL/GenBank/DDBJ whole genome shotgun (WGS) entry which is preliminary data.</text>
</comment>
<evidence type="ECO:0000313" key="6">
    <source>
        <dbReference type="EMBL" id="NSJ86841.1"/>
    </source>
</evidence>
<name>A0ABX2ICP6_BLAHA</name>
<dbReference type="EC" id="3.1.3.48" evidence="2"/>
<dbReference type="PANTHER" id="PTHR39181">
    <property type="entry name" value="TYROSINE-PROTEIN PHOSPHATASE YWQE"/>
    <property type="match status" value="1"/>
</dbReference>
<dbReference type="InterPro" id="IPR016667">
    <property type="entry name" value="Caps_polysacc_synth_CpsB/CapC"/>
</dbReference>
<keyword evidence="3" id="KW-0378">Hydrolase</keyword>
<evidence type="ECO:0000256" key="4">
    <source>
        <dbReference type="ARBA" id="ARBA00022912"/>
    </source>
</evidence>
<evidence type="ECO:0000256" key="1">
    <source>
        <dbReference type="ARBA" id="ARBA00005750"/>
    </source>
</evidence>
<reference evidence="6 7" key="1">
    <citation type="journal article" date="2020" name="Cell Host Microbe">
        <title>Functional and Genomic Variation between Human-Derived Isolates of Lachnospiraceae Reveals Inter- and Intra-Species Diversity.</title>
        <authorList>
            <person name="Sorbara M.T."/>
            <person name="Littmann E.R."/>
            <person name="Fontana E."/>
            <person name="Moody T.U."/>
            <person name="Kohout C.E."/>
            <person name="Gjonbalaj M."/>
            <person name="Eaton V."/>
            <person name="Seok R."/>
            <person name="Leiner I.M."/>
            <person name="Pamer E.G."/>
        </authorList>
    </citation>
    <scope>NUCLEOTIDE SEQUENCE [LARGE SCALE GENOMIC DNA]</scope>
    <source>
        <strain evidence="6 7">MSK.15.26</strain>
    </source>
</reference>